<feature type="compositionally biased region" description="Basic and acidic residues" evidence="1">
    <location>
        <begin position="1"/>
        <end position="15"/>
    </location>
</feature>
<evidence type="ECO:0000256" key="1">
    <source>
        <dbReference type="SAM" id="MobiDB-lite"/>
    </source>
</evidence>
<proteinExistence type="predicted"/>
<dbReference type="OrthoDB" id="9811127at2"/>
<evidence type="ECO:0000313" key="2">
    <source>
        <dbReference type="EMBL" id="ACV34159.1"/>
    </source>
</evidence>
<feature type="region of interest" description="Disordered" evidence="1">
    <location>
        <begin position="144"/>
        <end position="164"/>
    </location>
</feature>
<feature type="compositionally biased region" description="Pro residues" evidence="1">
    <location>
        <begin position="20"/>
        <end position="31"/>
    </location>
</feature>
<accession>C7RNM3</accession>
<sequence>MNDGKHSGGERRDPCGDTGLPPPGQLQPPPMTTTSDRACASGTLVADGDRWLLMMTHGRSILLDVAPLDPSLTHQAVSIAGRMRVPSDARRDAALGVERLVRHEEIAQRAYAIYQLDRGGSPSDHWLRAERDLLALSSAGDRPRNVRTTAATGAAARPRNGLVR</sequence>
<dbReference type="Pfam" id="PF11154">
    <property type="entry name" value="DUF2934"/>
    <property type="match status" value="1"/>
</dbReference>
<dbReference type="InterPro" id="IPR021327">
    <property type="entry name" value="DUF2934"/>
</dbReference>
<name>C7RNM3_ACCRE</name>
<dbReference type="AlphaFoldDB" id="C7RNM3"/>
<organism evidence="2">
    <name type="scientific">Accumulibacter regalis</name>
    <dbReference type="NCBI Taxonomy" id="522306"/>
    <lineage>
        <taxon>Bacteria</taxon>
        <taxon>Pseudomonadati</taxon>
        <taxon>Pseudomonadota</taxon>
        <taxon>Betaproteobacteria</taxon>
        <taxon>Candidatus Accumulibacter</taxon>
    </lineage>
</organism>
<feature type="region of interest" description="Disordered" evidence="1">
    <location>
        <begin position="1"/>
        <end position="36"/>
    </location>
</feature>
<protein>
    <recommendedName>
        <fullName evidence="3">DUF2934 domain-containing protein</fullName>
    </recommendedName>
</protein>
<gene>
    <name evidence="2" type="ordered locus">CAP2UW1_0814</name>
</gene>
<dbReference type="STRING" id="522306.CAP2UW1_0814"/>
<reference evidence="2" key="1">
    <citation type="submission" date="2009-08" db="EMBL/GenBank/DDBJ databases">
        <authorList>
            <consortium name="US DOE Joint Genome Institute"/>
            <person name="Lucas S."/>
            <person name="Copeland A."/>
            <person name="Lapidus A."/>
            <person name="Glavina del Rio T."/>
            <person name="Dalin E."/>
            <person name="Tice H."/>
            <person name="Bruce D."/>
            <person name="Barry K."/>
            <person name="Pitluck S."/>
            <person name="Lowry S."/>
            <person name="Larimer F."/>
            <person name="Land M."/>
            <person name="Hauser L."/>
            <person name="Kyrpides N."/>
            <person name="Ivanova N."/>
            <person name="McMahon K.D."/>
            <person name="Hugenholtz P."/>
        </authorList>
    </citation>
    <scope>NUCLEOTIDE SEQUENCE</scope>
    <source>
        <strain evidence="2">UW-1</strain>
    </source>
</reference>
<dbReference type="EMBL" id="CP001715">
    <property type="protein sequence ID" value="ACV34159.1"/>
    <property type="molecule type" value="Genomic_DNA"/>
</dbReference>
<evidence type="ECO:0008006" key="3">
    <source>
        <dbReference type="Google" id="ProtNLM"/>
    </source>
</evidence>
<dbReference type="KEGG" id="app:CAP2UW1_0814"/>
<dbReference type="HOGENOM" id="CLU_1615404_0_0_4"/>
<reference evidence="2" key="2">
    <citation type="submission" date="2009-09" db="EMBL/GenBank/DDBJ databases">
        <title>Complete sequence of chromosome of Candidatus Accumulibacter phosphatis clade IIA str. UW-1.</title>
        <authorList>
            <consortium name="US DOE Joint Genome Institute"/>
            <person name="Martin H.G."/>
            <person name="Ivanova N."/>
            <person name="Kunin V."/>
            <person name="Warnecke F."/>
            <person name="Barry K."/>
            <person name="He S."/>
            <person name="Salamov A."/>
            <person name="Szeto E."/>
            <person name="Dalin E."/>
            <person name="Pangilinan J.L."/>
            <person name="Lapidus A."/>
            <person name="Lowry S."/>
            <person name="Kyrpides N.C."/>
            <person name="McMahon K.D."/>
            <person name="Hugenholtz P."/>
        </authorList>
    </citation>
    <scope>NUCLEOTIDE SEQUENCE [LARGE SCALE GENOMIC DNA]</scope>
    <source>
        <strain evidence="2">UW-1</strain>
    </source>
</reference>